<sequence length="436" mass="46556">ALVRAADARVAARKRPRALEARVWAAASARTLARRLRRERRSALGDTRAGALAHRLKFLRVALVEHWAIDDRMGCHFPSMGETVVAARLLGWPPEEVKYYVEVLEAGNWSRHAPPPSVAGPPRPPDAPLAAALEGLLDGRSTPLRAKATVFLPHCDVAKGEVADLAEVGAVLEFDGSVEVGPLLAFGGKEVDVHDSGASVVGNACADRGVFVEMGSELEFDAVGVEVGSERVSFDGLSGELAGIAVHMTVESHQQEQEGVAVMVPLTLKPFLLAVVVSSVCGAPTVNVAGSEPVFDEVVEVGSEQMFGDEGCHVMSDDGGFPGAVPADRVCEDVACPRFDAEQFLVKLFSHRHAAVNSNHAEGELEVGLADVGVSMEDVVRQLEYEDVDPDLMHTFMLSHRFRQCFRVQGVSLFRVFGGRTGLSETAEARGGPSAL</sequence>
<reference evidence="1" key="1">
    <citation type="submission" date="2023-10" db="EMBL/GenBank/DDBJ databases">
        <authorList>
            <person name="Chen Y."/>
            <person name="Shah S."/>
            <person name="Dougan E. K."/>
            <person name="Thang M."/>
            <person name="Chan C."/>
        </authorList>
    </citation>
    <scope>NUCLEOTIDE SEQUENCE [LARGE SCALE GENOMIC DNA]</scope>
</reference>
<comment type="caution">
    <text evidence="1">The sequence shown here is derived from an EMBL/GenBank/DDBJ whole genome shotgun (WGS) entry which is preliminary data.</text>
</comment>
<proteinExistence type="predicted"/>
<accession>A0ABN9RZ84</accession>
<gene>
    <name evidence="1" type="ORF">PCOR1329_LOCUS25057</name>
</gene>
<evidence type="ECO:0000313" key="1">
    <source>
        <dbReference type="EMBL" id="CAK0824729.1"/>
    </source>
</evidence>
<name>A0ABN9RZ84_9DINO</name>
<keyword evidence="2" id="KW-1185">Reference proteome</keyword>
<protein>
    <submittedName>
        <fullName evidence="1">Uncharacterized protein</fullName>
    </submittedName>
</protein>
<dbReference type="EMBL" id="CAUYUJ010008706">
    <property type="protein sequence ID" value="CAK0824729.1"/>
    <property type="molecule type" value="Genomic_DNA"/>
</dbReference>
<evidence type="ECO:0000313" key="2">
    <source>
        <dbReference type="Proteomes" id="UP001189429"/>
    </source>
</evidence>
<organism evidence="1 2">
    <name type="scientific">Prorocentrum cordatum</name>
    <dbReference type="NCBI Taxonomy" id="2364126"/>
    <lineage>
        <taxon>Eukaryota</taxon>
        <taxon>Sar</taxon>
        <taxon>Alveolata</taxon>
        <taxon>Dinophyceae</taxon>
        <taxon>Prorocentrales</taxon>
        <taxon>Prorocentraceae</taxon>
        <taxon>Prorocentrum</taxon>
    </lineage>
</organism>
<dbReference type="Proteomes" id="UP001189429">
    <property type="component" value="Unassembled WGS sequence"/>
</dbReference>
<feature type="non-terminal residue" evidence="1">
    <location>
        <position position="1"/>
    </location>
</feature>